<organism evidence="2 3">
    <name type="scientific">Liquorilactobacillus vini DSM 20605</name>
    <dbReference type="NCBI Taxonomy" id="1133569"/>
    <lineage>
        <taxon>Bacteria</taxon>
        <taxon>Bacillati</taxon>
        <taxon>Bacillota</taxon>
        <taxon>Bacilli</taxon>
        <taxon>Lactobacillales</taxon>
        <taxon>Lactobacillaceae</taxon>
        <taxon>Liquorilactobacillus</taxon>
    </lineage>
</organism>
<keyword evidence="1" id="KW-0472">Membrane</keyword>
<feature type="transmembrane region" description="Helical" evidence="1">
    <location>
        <begin position="277"/>
        <end position="303"/>
    </location>
</feature>
<feature type="transmembrane region" description="Helical" evidence="1">
    <location>
        <begin position="53"/>
        <end position="78"/>
    </location>
</feature>
<proteinExistence type="predicted"/>
<dbReference type="EMBL" id="AYYX01000165">
    <property type="protein sequence ID" value="KRM81844.1"/>
    <property type="molecule type" value="Genomic_DNA"/>
</dbReference>
<name>A0A0R2BVB2_9LACO</name>
<feature type="transmembrane region" description="Helical" evidence="1">
    <location>
        <begin position="6"/>
        <end position="26"/>
    </location>
</feature>
<feature type="transmembrane region" description="Helical" evidence="1">
    <location>
        <begin position="374"/>
        <end position="395"/>
    </location>
</feature>
<dbReference type="eggNOG" id="COG0577">
    <property type="taxonomic scope" value="Bacteria"/>
</dbReference>
<keyword evidence="1" id="KW-0812">Transmembrane</keyword>
<gene>
    <name evidence="2" type="ORF">FD21_GL000544</name>
</gene>
<sequence length="406" mass="45399">MLAIALVVIGTYLVFIAGSISLLKLLQKNQHFYYQPQHFIAISGMLYRMKQNAAGLATICILCTAILVSLVSSISLVVGQQRLLNFWNPFDLMLTTSKPLNQNLLKQLAAKNQIKLEKQQQIKMTAPIVGSLDQRGNFKSGYNAKTSTTLLVLTVKTFNQIEGTNYHLKNNQVLLSVADKKVYPQLKIKQKNYQVIGYPTLQTGNVQHSIFQPVYVIAANTASAKQIGSSTWIYQNGINFKSSYQHGLNFTRQIQQQLKLDNGSVSNKQEMQHFLRVIFGGLLFVGCLVSLAMAITTALIIYYKQLSEGLADQQRFKKIQQVGLSYAESKKAIQSQVLLVFMLPIVGAIVHMAFALPAIISILKMFSLFDQGLLLKVCLLVIALLTAGYLMVYGLTTRIYQRYIIN</sequence>
<comment type="caution">
    <text evidence="2">The sequence shown here is derived from an EMBL/GenBank/DDBJ whole genome shotgun (WGS) entry which is preliminary data.</text>
</comment>
<keyword evidence="1" id="KW-1133">Transmembrane helix</keyword>
<evidence type="ECO:0000256" key="1">
    <source>
        <dbReference type="SAM" id="Phobius"/>
    </source>
</evidence>
<dbReference type="PANTHER" id="PTHR46795:SF3">
    <property type="entry name" value="ABC TRANSPORTER PERMEASE"/>
    <property type="match status" value="1"/>
</dbReference>
<dbReference type="AlphaFoldDB" id="A0A0R2BVB2"/>
<protein>
    <submittedName>
        <fullName evidence="2">Efflux ABC transporter, permease protein</fullName>
    </submittedName>
</protein>
<dbReference type="InterPro" id="IPR052536">
    <property type="entry name" value="ABC-4_Integral_Memb_Prot"/>
</dbReference>
<evidence type="ECO:0000313" key="2">
    <source>
        <dbReference type="EMBL" id="KRM81844.1"/>
    </source>
</evidence>
<dbReference type="Proteomes" id="UP000051576">
    <property type="component" value="Unassembled WGS sequence"/>
</dbReference>
<dbReference type="STRING" id="1133569.FD21_GL000544"/>
<accession>A0A0R2BVB2</accession>
<dbReference type="PATRIC" id="fig|1133569.4.peg.579"/>
<reference evidence="2 3" key="1">
    <citation type="journal article" date="2015" name="Genome Announc.">
        <title>Expanding the biotechnology potential of lactobacilli through comparative genomics of 213 strains and associated genera.</title>
        <authorList>
            <person name="Sun Z."/>
            <person name="Harris H.M."/>
            <person name="McCann A."/>
            <person name="Guo C."/>
            <person name="Argimon S."/>
            <person name="Zhang W."/>
            <person name="Yang X."/>
            <person name="Jeffery I.B."/>
            <person name="Cooney J.C."/>
            <person name="Kagawa T.F."/>
            <person name="Liu W."/>
            <person name="Song Y."/>
            <person name="Salvetti E."/>
            <person name="Wrobel A."/>
            <person name="Rasinkangas P."/>
            <person name="Parkhill J."/>
            <person name="Rea M.C."/>
            <person name="O'Sullivan O."/>
            <person name="Ritari J."/>
            <person name="Douillard F.P."/>
            <person name="Paul Ross R."/>
            <person name="Yang R."/>
            <person name="Briner A.E."/>
            <person name="Felis G.E."/>
            <person name="de Vos W.M."/>
            <person name="Barrangou R."/>
            <person name="Klaenhammer T.R."/>
            <person name="Caufield P.W."/>
            <person name="Cui Y."/>
            <person name="Zhang H."/>
            <person name="O'Toole P.W."/>
        </authorList>
    </citation>
    <scope>NUCLEOTIDE SEQUENCE [LARGE SCALE GENOMIC DNA]</scope>
    <source>
        <strain evidence="2 3">DSM 20605</strain>
    </source>
</reference>
<evidence type="ECO:0000313" key="3">
    <source>
        <dbReference type="Proteomes" id="UP000051576"/>
    </source>
</evidence>
<feature type="transmembrane region" description="Helical" evidence="1">
    <location>
        <begin position="337"/>
        <end position="362"/>
    </location>
</feature>
<dbReference type="PANTHER" id="PTHR46795">
    <property type="entry name" value="ABC TRANSPORTER PERMEASE-RELATED-RELATED"/>
    <property type="match status" value="1"/>
</dbReference>
<keyword evidence="3" id="KW-1185">Reference proteome</keyword>